<dbReference type="AlphaFoldDB" id="A0A9D4H527"/>
<comment type="caution">
    <text evidence="1">The sequence shown here is derived from an EMBL/GenBank/DDBJ whole genome shotgun (WGS) entry which is preliminary data.</text>
</comment>
<evidence type="ECO:0000313" key="1">
    <source>
        <dbReference type="EMBL" id="KAH3828685.1"/>
    </source>
</evidence>
<evidence type="ECO:0000313" key="2">
    <source>
        <dbReference type="Proteomes" id="UP000828390"/>
    </source>
</evidence>
<proteinExistence type="predicted"/>
<sequence length="57" mass="5809">MELPSTISGRTSVRVAKLLPASSTTVTYLQGITMPPPFTCGAGHGGKLGHDSPVTIA</sequence>
<gene>
    <name evidence="1" type="ORF">DPMN_130667</name>
</gene>
<reference evidence="1" key="2">
    <citation type="submission" date="2020-11" db="EMBL/GenBank/DDBJ databases">
        <authorList>
            <person name="McCartney M.A."/>
            <person name="Auch B."/>
            <person name="Kono T."/>
            <person name="Mallez S."/>
            <person name="Becker A."/>
            <person name="Gohl D.M."/>
            <person name="Silverstein K.A.T."/>
            <person name="Koren S."/>
            <person name="Bechman K.B."/>
            <person name="Herman A."/>
            <person name="Abrahante J.E."/>
            <person name="Garbe J."/>
        </authorList>
    </citation>
    <scope>NUCLEOTIDE SEQUENCE</scope>
    <source>
        <strain evidence="1">Duluth1</strain>
        <tissue evidence="1">Whole animal</tissue>
    </source>
</reference>
<organism evidence="1 2">
    <name type="scientific">Dreissena polymorpha</name>
    <name type="common">Zebra mussel</name>
    <name type="synonym">Mytilus polymorpha</name>
    <dbReference type="NCBI Taxonomy" id="45954"/>
    <lineage>
        <taxon>Eukaryota</taxon>
        <taxon>Metazoa</taxon>
        <taxon>Spiralia</taxon>
        <taxon>Lophotrochozoa</taxon>
        <taxon>Mollusca</taxon>
        <taxon>Bivalvia</taxon>
        <taxon>Autobranchia</taxon>
        <taxon>Heteroconchia</taxon>
        <taxon>Euheterodonta</taxon>
        <taxon>Imparidentia</taxon>
        <taxon>Neoheterodontei</taxon>
        <taxon>Myida</taxon>
        <taxon>Dreissenoidea</taxon>
        <taxon>Dreissenidae</taxon>
        <taxon>Dreissena</taxon>
    </lineage>
</organism>
<dbReference type="Proteomes" id="UP000828390">
    <property type="component" value="Unassembled WGS sequence"/>
</dbReference>
<protein>
    <submittedName>
        <fullName evidence="1">Uncharacterized protein</fullName>
    </submittedName>
</protein>
<accession>A0A9D4H527</accession>
<dbReference type="EMBL" id="JAIWYP010000005">
    <property type="protein sequence ID" value="KAH3828685.1"/>
    <property type="molecule type" value="Genomic_DNA"/>
</dbReference>
<reference evidence="1" key="1">
    <citation type="journal article" date="2019" name="bioRxiv">
        <title>The Genome of the Zebra Mussel, Dreissena polymorpha: A Resource for Invasive Species Research.</title>
        <authorList>
            <person name="McCartney M.A."/>
            <person name="Auch B."/>
            <person name="Kono T."/>
            <person name="Mallez S."/>
            <person name="Zhang Y."/>
            <person name="Obille A."/>
            <person name="Becker A."/>
            <person name="Abrahante J.E."/>
            <person name="Garbe J."/>
            <person name="Badalamenti J.P."/>
            <person name="Herman A."/>
            <person name="Mangelson H."/>
            <person name="Liachko I."/>
            <person name="Sullivan S."/>
            <person name="Sone E.D."/>
            <person name="Koren S."/>
            <person name="Silverstein K.A.T."/>
            <person name="Beckman K.B."/>
            <person name="Gohl D.M."/>
        </authorList>
    </citation>
    <scope>NUCLEOTIDE SEQUENCE</scope>
    <source>
        <strain evidence="1">Duluth1</strain>
        <tissue evidence="1">Whole animal</tissue>
    </source>
</reference>
<name>A0A9D4H527_DREPO</name>
<keyword evidence="2" id="KW-1185">Reference proteome</keyword>